<evidence type="ECO:0000259" key="7">
    <source>
        <dbReference type="PROSITE" id="PS51195"/>
    </source>
</evidence>
<protein>
    <recommendedName>
        <fullName evidence="1">RNA helicase</fullName>
        <ecNumber evidence="1">3.6.4.13</ecNumber>
    </recommendedName>
</protein>
<evidence type="ECO:0000256" key="4">
    <source>
        <dbReference type="ARBA" id="ARBA00022806"/>
    </source>
</evidence>
<keyword evidence="5" id="KW-0067">ATP-binding</keyword>
<dbReference type="WBParaSite" id="nOo.2.0.1.t04077-RA">
    <property type="protein sequence ID" value="nOo.2.0.1.t04077-RA"/>
    <property type="gene ID" value="nOo.2.0.1.g04077"/>
</dbReference>
<name>A0A182E7T0_ONCOC</name>
<dbReference type="Gene3D" id="3.40.50.300">
    <property type="entry name" value="P-loop containing nucleotide triphosphate hydrolases"/>
    <property type="match status" value="1"/>
</dbReference>
<dbReference type="InterPro" id="IPR027417">
    <property type="entry name" value="P-loop_NTPase"/>
</dbReference>
<dbReference type="Pfam" id="PF00270">
    <property type="entry name" value="DEAD"/>
    <property type="match status" value="1"/>
</dbReference>
<dbReference type="PANTHER" id="PTHR47959:SF24">
    <property type="entry name" value="ATP-DEPENDENT RNA HELICASE"/>
    <property type="match status" value="1"/>
</dbReference>
<evidence type="ECO:0000256" key="2">
    <source>
        <dbReference type="ARBA" id="ARBA00022741"/>
    </source>
</evidence>
<feature type="short sequence motif" description="Q motif" evidence="6">
    <location>
        <begin position="44"/>
        <end position="72"/>
    </location>
</feature>
<keyword evidence="2" id="KW-0547">Nucleotide-binding</keyword>
<dbReference type="STRING" id="42157.A0A182E7T0"/>
<dbReference type="SUPFAM" id="SSF52540">
    <property type="entry name" value="P-loop containing nucleoside triphosphate hydrolases"/>
    <property type="match status" value="1"/>
</dbReference>
<dbReference type="GO" id="GO:0005829">
    <property type="term" value="C:cytosol"/>
    <property type="evidence" value="ECO:0007669"/>
    <property type="project" value="TreeGrafter"/>
</dbReference>
<dbReference type="AlphaFoldDB" id="A0A182E7T0"/>
<dbReference type="PANTHER" id="PTHR47959">
    <property type="entry name" value="ATP-DEPENDENT RNA HELICASE RHLE-RELATED"/>
    <property type="match status" value="1"/>
</dbReference>
<evidence type="ECO:0000313" key="8">
    <source>
        <dbReference type="EMBL" id="VDK71642.1"/>
    </source>
</evidence>
<reference evidence="10" key="1">
    <citation type="submission" date="2016-06" db="UniProtKB">
        <authorList>
            <consortium name="WormBaseParasite"/>
        </authorList>
    </citation>
    <scope>IDENTIFICATION</scope>
</reference>
<dbReference type="EC" id="3.6.4.13" evidence="1"/>
<evidence type="ECO:0000313" key="10">
    <source>
        <dbReference type="WBParaSite" id="nOo.2.0.1.t04077-RA"/>
    </source>
</evidence>
<evidence type="ECO:0000256" key="1">
    <source>
        <dbReference type="ARBA" id="ARBA00012552"/>
    </source>
</evidence>
<dbReference type="GO" id="GO:0003724">
    <property type="term" value="F:RNA helicase activity"/>
    <property type="evidence" value="ECO:0007669"/>
    <property type="project" value="UniProtKB-EC"/>
</dbReference>
<dbReference type="InterPro" id="IPR050079">
    <property type="entry name" value="DEAD_box_RNA_helicase"/>
</dbReference>
<evidence type="ECO:0000256" key="6">
    <source>
        <dbReference type="PROSITE-ProRule" id="PRU00552"/>
    </source>
</evidence>
<dbReference type="GO" id="GO:0005524">
    <property type="term" value="F:ATP binding"/>
    <property type="evidence" value="ECO:0007669"/>
    <property type="project" value="UniProtKB-KW"/>
</dbReference>
<dbReference type="OrthoDB" id="10261904at2759"/>
<keyword evidence="3" id="KW-0378">Hydrolase</keyword>
<dbReference type="GO" id="GO:0016787">
    <property type="term" value="F:hydrolase activity"/>
    <property type="evidence" value="ECO:0007669"/>
    <property type="project" value="UniProtKB-KW"/>
</dbReference>
<feature type="domain" description="DEAD-box RNA helicase Q" evidence="7">
    <location>
        <begin position="44"/>
        <end position="72"/>
    </location>
</feature>
<dbReference type="PROSITE" id="PS51195">
    <property type="entry name" value="Q_MOTIF"/>
    <property type="match status" value="1"/>
</dbReference>
<organism evidence="10">
    <name type="scientific">Onchocerca ochengi</name>
    <name type="common">Filarial nematode worm</name>
    <dbReference type="NCBI Taxonomy" id="42157"/>
    <lineage>
        <taxon>Eukaryota</taxon>
        <taxon>Metazoa</taxon>
        <taxon>Ecdysozoa</taxon>
        <taxon>Nematoda</taxon>
        <taxon>Chromadorea</taxon>
        <taxon>Rhabditida</taxon>
        <taxon>Spirurina</taxon>
        <taxon>Spiruromorpha</taxon>
        <taxon>Filarioidea</taxon>
        <taxon>Onchocercidae</taxon>
        <taxon>Onchocerca</taxon>
    </lineage>
</organism>
<accession>A0A182E7T0</accession>
<gene>
    <name evidence="8" type="ORF">NOO_LOCUS4077</name>
</gene>
<keyword evidence="9" id="KW-1185">Reference proteome</keyword>
<evidence type="ECO:0000256" key="3">
    <source>
        <dbReference type="ARBA" id="ARBA00022801"/>
    </source>
</evidence>
<dbReference type="GO" id="GO:0003676">
    <property type="term" value="F:nucleic acid binding"/>
    <property type="evidence" value="ECO:0007669"/>
    <property type="project" value="InterPro"/>
</dbReference>
<dbReference type="Proteomes" id="UP000271087">
    <property type="component" value="Unassembled WGS sequence"/>
</dbReference>
<dbReference type="InterPro" id="IPR011545">
    <property type="entry name" value="DEAD/DEAH_box_helicase_dom"/>
</dbReference>
<sequence>MGEERLAETSFCASSDDEEEAEELEINLLPSTSVIKKGDVSKTATFLELGLSKWLCDQLRHLAMSTPTPVQVNCIPHILAGSDVLGCAKTGTGKTLAFALPILHE</sequence>
<evidence type="ECO:0000313" key="9">
    <source>
        <dbReference type="Proteomes" id="UP000271087"/>
    </source>
</evidence>
<keyword evidence="4" id="KW-0347">Helicase</keyword>
<dbReference type="InterPro" id="IPR014014">
    <property type="entry name" value="RNA_helicase_DEAD_Q_motif"/>
</dbReference>
<evidence type="ECO:0000256" key="5">
    <source>
        <dbReference type="ARBA" id="ARBA00022840"/>
    </source>
</evidence>
<proteinExistence type="predicted"/>
<reference evidence="8 9" key="2">
    <citation type="submission" date="2018-08" db="EMBL/GenBank/DDBJ databases">
        <authorList>
            <person name="Laetsch R D."/>
            <person name="Stevens L."/>
            <person name="Kumar S."/>
            <person name="Blaxter L. M."/>
        </authorList>
    </citation>
    <scope>NUCLEOTIDE SEQUENCE [LARGE SCALE GENOMIC DNA]</scope>
</reference>
<dbReference type="EMBL" id="UYRW01000864">
    <property type="protein sequence ID" value="VDK71642.1"/>
    <property type="molecule type" value="Genomic_DNA"/>
</dbReference>